<evidence type="ECO:0000313" key="7">
    <source>
        <dbReference type="Proteomes" id="UP000334923"/>
    </source>
</evidence>
<dbReference type="SUPFAM" id="SSF50486">
    <property type="entry name" value="FMT C-terminal domain-like"/>
    <property type="match status" value="1"/>
</dbReference>
<dbReference type="InterPro" id="IPR036995">
    <property type="entry name" value="MPG_sf"/>
</dbReference>
<sequence length="196" mass="22010">MTAGRKLAEEEFLVNDPADRARFFLGKLLICRSPEGRVSGLICETEAYGGAEDKACHAYGNRKTPRTRMLFRAGGVAYVYFCYGMHHLLNFVTGPEGIPQAVLIRAIWIQEGHALVRERRGTVPEREWANGPAKVCEALDIDLGHNGLSLHGNTVWVEDLGLVVPEKQIVRTPRIGVRYAEEWAEKPLRFVWQPKA</sequence>
<dbReference type="InterPro" id="IPR003180">
    <property type="entry name" value="MPG"/>
</dbReference>
<dbReference type="EMBL" id="CABFVA020000026">
    <property type="protein sequence ID" value="VVM05710.1"/>
    <property type="molecule type" value="Genomic_DNA"/>
</dbReference>
<evidence type="ECO:0000256" key="3">
    <source>
        <dbReference type="ARBA" id="ARBA00022801"/>
    </source>
</evidence>
<dbReference type="AlphaFoldDB" id="A0A5E6M831"/>
<dbReference type="EC" id="3.2.2.-" evidence="5"/>
<evidence type="ECO:0000256" key="1">
    <source>
        <dbReference type="ARBA" id="ARBA00009232"/>
    </source>
</evidence>
<dbReference type="Proteomes" id="UP000334923">
    <property type="component" value="Unassembled WGS sequence"/>
</dbReference>
<dbReference type="InterPro" id="IPR011034">
    <property type="entry name" value="Formyl_transferase-like_C_sf"/>
</dbReference>
<organism evidence="6 7">
    <name type="scientific">Methylacidimicrobium tartarophylax</name>
    <dbReference type="NCBI Taxonomy" id="1041768"/>
    <lineage>
        <taxon>Bacteria</taxon>
        <taxon>Pseudomonadati</taxon>
        <taxon>Verrucomicrobiota</taxon>
        <taxon>Methylacidimicrobium</taxon>
    </lineage>
</organism>
<keyword evidence="2 5" id="KW-0227">DNA damage</keyword>
<dbReference type="RefSeq" id="WP_142659665.1">
    <property type="nucleotide sequence ID" value="NZ_CABFVA020000026.1"/>
</dbReference>
<evidence type="ECO:0000256" key="5">
    <source>
        <dbReference type="HAMAP-Rule" id="MF_00527"/>
    </source>
</evidence>
<reference evidence="6 7" key="1">
    <citation type="submission" date="2019-09" db="EMBL/GenBank/DDBJ databases">
        <authorList>
            <person name="Cremers G."/>
        </authorList>
    </citation>
    <scope>NUCLEOTIDE SEQUENCE [LARGE SCALE GENOMIC DNA]</scope>
    <source>
        <strain evidence="6">4A</strain>
    </source>
</reference>
<dbReference type="GO" id="GO:0003905">
    <property type="term" value="F:alkylbase DNA N-glycosylase activity"/>
    <property type="evidence" value="ECO:0007669"/>
    <property type="project" value="InterPro"/>
</dbReference>
<dbReference type="HAMAP" id="MF_00527">
    <property type="entry name" value="3MGH"/>
    <property type="match status" value="1"/>
</dbReference>
<dbReference type="FunFam" id="3.10.300.10:FF:000001">
    <property type="entry name" value="Putative 3-methyladenine DNA glycosylase"/>
    <property type="match status" value="1"/>
</dbReference>
<accession>A0A5E6M831</accession>
<keyword evidence="6" id="KW-0326">Glycosidase</keyword>
<dbReference type="CDD" id="cd00540">
    <property type="entry name" value="AAG"/>
    <property type="match status" value="1"/>
</dbReference>
<evidence type="ECO:0000256" key="4">
    <source>
        <dbReference type="ARBA" id="ARBA00023204"/>
    </source>
</evidence>
<evidence type="ECO:0000256" key="2">
    <source>
        <dbReference type="ARBA" id="ARBA00022763"/>
    </source>
</evidence>
<evidence type="ECO:0000313" key="6">
    <source>
        <dbReference type="EMBL" id="VVM05710.1"/>
    </source>
</evidence>
<keyword evidence="3 5" id="KW-0378">Hydrolase</keyword>
<name>A0A5E6M831_9BACT</name>
<dbReference type="GO" id="GO:0006284">
    <property type="term" value="P:base-excision repair"/>
    <property type="evidence" value="ECO:0007669"/>
    <property type="project" value="InterPro"/>
</dbReference>
<dbReference type="NCBIfam" id="TIGR00567">
    <property type="entry name" value="3mg"/>
    <property type="match status" value="1"/>
</dbReference>
<dbReference type="PANTHER" id="PTHR10429">
    <property type="entry name" value="DNA-3-METHYLADENINE GLYCOSYLASE"/>
    <property type="match status" value="1"/>
</dbReference>
<dbReference type="PANTHER" id="PTHR10429:SF0">
    <property type="entry name" value="DNA-3-METHYLADENINE GLYCOSYLASE"/>
    <property type="match status" value="1"/>
</dbReference>
<protein>
    <recommendedName>
        <fullName evidence="5">Putative 3-methyladenine DNA glycosylase</fullName>
        <ecNumber evidence="5">3.2.2.-</ecNumber>
    </recommendedName>
</protein>
<proteinExistence type="inferred from homology"/>
<gene>
    <name evidence="6" type="ORF">MAMT_00747</name>
</gene>
<dbReference type="OrthoDB" id="9794313at2"/>
<keyword evidence="7" id="KW-1185">Reference proteome</keyword>
<dbReference type="GO" id="GO:0003677">
    <property type="term" value="F:DNA binding"/>
    <property type="evidence" value="ECO:0007669"/>
    <property type="project" value="InterPro"/>
</dbReference>
<comment type="similarity">
    <text evidence="1 5">Belongs to the DNA glycosylase MPG family.</text>
</comment>
<dbReference type="Pfam" id="PF02245">
    <property type="entry name" value="Pur_DNA_glyco"/>
    <property type="match status" value="1"/>
</dbReference>
<keyword evidence="4 5" id="KW-0234">DNA repair</keyword>
<dbReference type="Gene3D" id="3.10.300.10">
    <property type="entry name" value="Methylpurine-DNA glycosylase (MPG)"/>
    <property type="match status" value="1"/>
</dbReference>